<keyword evidence="5 11" id="KW-0418">Kinase</keyword>
<dbReference type="InterPro" id="IPR000836">
    <property type="entry name" value="PRTase_dom"/>
</dbReference>
<dbReference type="InterPro" id="IPR029057">
    <property type="entry name" value="PRTase-like"/>
</dbReference>
<dbReference type="Gene3D" id="3.40.50.2020">
    <property type="match status" value="2"/>
</dbReference>
<dbReference type="GO" id="GO:0005524">
    <property type="term" value="F:ATP binding"/>
    <property type="evidence" value="ECO:0007669"/>
    <property type="project" value="UniProtKB-KW"/>
</dbReference>
<keyword evidence="3 8" id="KW-0545">Nucleotide biosynthesis</keyword>
<dbReference type="PANTHER" id="PTHR10210">
    <property type="entry name" value="RIBOSE-PHOSPHATE DIPHOSPHOKINASE FAMILY MEMBER"/>
    <property type="match status" value="1"/>
</dbReference>
<proteinExistence type="inferred from homology"/>
<dbReference type="NCBIfam" id="NF005537">
    <property type="entry name" value="PRK07199.1"/>
    <property type="match status" value="1"/>
</dbReference>
<gene>
    <name evidence="11" type="ORF">HUO12_13915</name>
</gene>
<keyword evidence="12" id="KW-1185">Reference proteome</keyword>
<feature type="domain" description="Ribose-phosphate pyrophosphokinase N-terminal" evidence="10">
    <location>
        <begin position="5"/>
        <end position="115"/>
    </location>
</feature>
<dbReference type="EMBL" id="JABWTA010000001">
    <property type="protein sequence ID" value="NVE95996.1"/>
    <property type="molecule type" value="Genomic_DNA"/>
</dbReference>
<dbReference type="SUPFAM" id="SSF53271">
    <property type="entry name" value="PRTase-like"/>
    <property type="match status" value="2"/>
</dbReference>
<sequence length="303" mass="33321">MKPLIFPLHAADALMADLFTQGSFDIGEIEHRRFPDGESYIRLVSPVDDRAVIILCTLNRPDERVMALLLAADAAREHGAHQVGLIAPYLAYMRQDQAFLEGEAVSAQTFGAMLSRHFDWLVTLEPHLHRIRRLSEVFSIPARAAEATLPIGDWVATNVERPFLIGPDSESAPWIERIATHIGVPFAVMTKQRLSDRKVRITGKLAGLQQDMTPVIVDDIVSSGGTMSEIIAQTAHATNRPAIYVAVHALADQLPERVTHSQAFDRLVSCTSVPHPSNAIDISGPLLAEADDLIARTSARHRL</sequence>
<evidence type="ECO:0000313" key="11">
    <source>
        <dbReference type="EMBL" id="NVE95996.1"/>
    </source>
</evidence>
<name>A0A850HFI2_9SPHN</name>
<evidence type="ECO:0000256" key="1">
    <source>
        <dbReference type="ARBA" id="ARBA00013247"/>
    </source>
</evidence>
<feature type="domain" description="Phosphoribosyltransferase" evidence="9">
    <location>
        <begin position="156"/>
        <end position="232"/>
    </location>
</feature>
<dbReference type="GO" id="GO:0006015">
    <property type="term" value="P:5-phosphoribose 1-diphosphate biosynthetic process"/>
    <property type="evidence" value="ECO:0007669"/>
    <property type="project" value="TreeGrafter"/>
</dbReference>
<dbReference type="GO" id="GO:0000287">
    <property type="term" value="F:magnesium ion binding"/>
    <property type="evidence" value="ECO:0007669"/>
    <property type="project" value="InterPro"/>
</dbReference>
<evidence type="ECO:0000256" key="4">
    <source>
        <dbReference type="ARBA" id="ARBA00022741"/>
    </source>
</evidence>
<evidence type="ECO:0000256" key="5">
    <source>
        <dbReference type="ARBA" id="ARBA00022777"/>
    </source>
</evidence>
<keyword evidence="6" id="KW-0067">ATP-binding</keyword>
<accession>A0A850HFI2</accession>
<organism evidence="11 12">
    <name type="scientific">Altererythrobacter lutimaris</name>
    <dbReference type="NCBI Taxonomy" id="2743979"/>
    <lineage>
        <taxon>Bacteria</taxon>
        <taxon>Pseudomonadati</taxon>
        <taxon>Pseudomonadota</taxon>
        <taxon>Alphaproteobacteria</taxon>
        <taxon>Sphingomonadales</taxon>
        <taxon>Erythrobacteraceae</taxon>
        <taxon>Altererythrobacter</taxon>
    </lineage>
</organism>
<dbReference type="PANTHER" id="PTHR10210:SF32">
    <property type="entry name" value="RIBOSE-PHOSPHATE PYROPHOSPHOKINASE 2"/>
    <property type="match status" value="1"/>
</dbReference>
<evidence type="ECO:0000259" key="9">
    <source>
        <dbReference type="Pfam" id="PF00156"/>
    </source>
</evidence>
<keyword evidence="2 11" id="KW-0808">Transferase</keyword>
<dbReference type="GO" id="GO:0004749">
    <property type="term" value="F:ribose phosphate diphosphokinase activity"/>
    <property type="evidence" value="ECO:0007669"/>
    <property type="project" value="UniProtKB-EC"/>
</dbReference>
<keyword evidence="4" id="KW-0547">Nucleotide-binding</keyword>
<reference evidence="11 12" key="1">
    <citation type="submission" date="2020-06" db="EMBL/GenBank/DDBJ databases">
        <title>Altererythrobacter lutimaris sp. nov., a marine bacterium isolated from a tidal flat.</title>
        <authorList>
            <person name="Kim D."/>
            <person name="Yoo Y."/>
            <person name="Kim J.-J."/>
        </authorList>
    </citation>
    <scope>NUCLEOTIDE SEQUENCE [LARGE SCALE GENOMIC DNA]</scope>
    <source>
        <strain evidence="11 12">JGD-16</strain>
    </source>
</reference>
<dbReference type="Proteomes" id="UP000546031">
    <property type="component" value="Unassembled WGS sequence"/>
</dbReference>
<dbReference type="SMART" id="SM01400">
    <property type="entry name" value="Pribosyltran_N"/>
    <property type="match status" value="1"/>
</dbReference>
<evidence type="ECO:0000259" key="10">
    <source>
        <dbReference type="Pfam" id="PF13793"/>
    </source>
</evidence>
<dbReference type="Pfam" id="PF00156">
    <property type="entry name" value="Pribosyltran"/>
    <property type="match status" value="1"/>
</dbReference>
<dbReference type="Pfam" id="PF13793">
    <property type="entry name" value="Pribosyltran_N"/>
    <property type="match status" value="1"/>
</dbReference>
<dbReference type="GO" id="GO:0016301">
    <property type="term" value="F:kinase activity"/>
    <property type="evidence" value="ECO:0007669"/>
    <property type="project" value="UniProtKB-KW"/>
</dbReference>
<evidence type="ECO:0000256" key="7">
    <source>
        <dbReference type="ARBA" id="ARBA00049535"/>
    </source>
</evidence>
<evidence type="ECO:0000256" key="8">
    <source>
        <dbReference type="RuleBase" id="RU004324"/>
    </source>
</evidence>
<dbReference type="RefSeq" id="WP_176274164.1">
    <property type="nucleotide sequence ID" value="NZ_JABWTA010000001.1"/>
</dbReference>
<dbReference type="GO" id="GO:0005737">
    <property type="term" value="C:cytoplasm"/>
    <property type="evidence" value="ECO:0007669"/>
    <property type="project" value="TreeGrafter"/>
</dbReference>
<evidence type="ECO:0000256" key="3">
    <source>
        <dbReference type="ARBA" id="ARBA00022727"/>
    </source>
</evidence>
<dbReference type="InterPro" id="IPR029099">
    <property type="entry name" value="Pribosyltran_N"/>
</dbReference>
<evidence type="ECO:0000256" key="2">
    <source>
        <dbReference type="ARBA" id="ARBA00022679"/>
    </source>
</evidence>
<dbReference type="GO" id="GO:0006164">
    <property type="term" value="P:purine nucleotide biosynthetic process"/>
    <property type="evidence" value="ECO:0007669"/>
    <property type="project" value="TreeGrafter"/>
</dbReference>
<dbReference type="EC" id="2.7.6.1" evidence="1"/>
<dbReference type="AlphaFoldDB" id="A0A850HFI2"/>
<comment type="caution">
    <text evidence="11">The sequence shown here is derived from an EMBL/GenBank/DDBJ whole genome shotgun (WGS) entry which is preliminary data.</text>
</comment>
<comment type="similarity">
    <text evidence="8">Belongs to the ribose-phosphate pyrophosphokinase family.</text>
</comment>
<dbReference type="NCBIfam" id="TIGR01251">
    <property type="entry name" value="ribP_PPkin"/>
    <property type="match status" value="1"/>
</dbReference>
<evidence type="ECO:0000313" key="12">
    <source>
        <dbReference type="Proteomes" id="UP000546031"/>
    </source>
</evidence>
<comment type="catalytic activity">
    <reaction evidence="7">
        <text>D-ribose 5-phosphate + ATP = 5-phospho-alpha-D-ribose 1-diphosphate + AMP + H(+)</text>
        <dbReference type="Rhea" id="RHEA:15609"/>
        <dbReference type="ChEBI" id="CHEBI:15378"/>
        <dbReference type="ChEBI" id="CHEBI:30616"/>
        <dbReference type="ChEBI" id="CHEBI:58017"/>
        <dbReference type="ChEBI" id="CHEBI:78346"/>
        <dbReference type="ChEBI" id="CHEBI:456215"/>
        <dbReference type="EC" id="2.7.6.1"/>
    </reaction>
</comment>
<protein>
    <recommendedName>
        <fullName evidence="1">ribose-phosphate diphosphokinase</fullName>
        <ecNumber evidence="1">2.7.6.1</ecNumber>
    </recommendedName>
</protein>
<dbReference type="InterPro" id="IPR005946">
    <property type="entry name" value="Rib-P_diPkinase"/>
</dbReference>
<dbReference type="GO" id="GO:0002189">
    <property type="term" value="C:ribose phosphate diphosphokinase complex"/>
    <property type="evidence" value="ECO:0007669"/>
    <property type="project" value="TreeGrafter"/>
</dbReference>
<evidence type="ECO:0000256" key="6">
    <source>
        <dbReference type="ARBA" id="ARBA00022840"/>
    </source>
</evidence>
<dbReference type="CDD" id="cd06223">
    <property type="entry name" value="PRTases_typeI"/>
    <property type="match status" value="1"/>
</dbReference>